<sequence length="145" mass="16722">MSKDLSLSFLNTDSSIQSKQSASTDNQRSNAFRELFDPVFVNLRVMIPRKIEKIFKGVDRIDFMYDFIDSNYIEIVEMQSGNTFFRIFTCDYEHFPFKDKNELTNELEAVNGTATNRMGIVFVFGGKSSETHAKWSKTGNTRNQS</sequence>
<gene>
    <name evidence="1" type="ORF">VICG_00427</name>
</gene>
<dbReference type="GeneID" id="19881145"/>
<evidence type="ECO:0000313" key="2">
    <source>
        <dbReference type="Proteomes" id="UP000011082"/>
    </source>
</evidence>
<protein>
    <submittedName>
        <fullName evidence="1">Uncharacterized protein</fullName>
    </submittedName>
</protein>
<proteinExistence type="predicted"/>
<organism evidence="1 2">
    <name type="scientific">Vittaforma corneae (strain ATCC 50505)</name>
    <name type="common">Microsporidian parasite</name>
    <name type="synonym">Nosema corneum</name>
    <dbReference type="NCBI Taxonomy" id="993615"/>
    <lineage>
        <taxon>Eukaryota</taxon>
        <taxon>Fungi</taxon>
        <taxon>Fungi incertae sedis</taxon>
        <taxon>Microsporidia</taxon>
        <taxon>Nosematidae</taxon>
        <taxon>Vittaforma</taxon>
    </lineage>
</organism>
<name>L2GQA9_VITCO</name>
<dbReference type="OrthoDB" id="2196332at2759"/>
<accession>L2GQA9</accession>
<reference evidence="2" key="1">
    <citation type="submission" date="2011-05" db="EMBL/GenBank/DDBJ databases">
        <title>The genome sequence of Vittaforma corneae strain ATCC 50505.</title>
        <authorList>
            <consortium name="The Broad Institute Genome Sequencing Platform"/>
            <person name="Cuomo C."/>
            <person name="Didier E."/>
            <person name="Bowers L."/>
            <person name="Young S.K."/>
            <person name="Zeng Q."/>
            <person name="Gargeya S."/>
            <person name="Fitzgerald M."/>
            <person name="Haas B."/>
            <person name="Abouelleil A."/>
            <person name="Alvarado L."/>
            <person name="Arachchi H.M."/>
            <person name="Berlin A."/>
            <person name="Chapman S.B."/>
            <person name="Gearin G."/>
            <person name="Goldberg J."/>
            <person name="Griggs A."/>
            <person name="Gujja S."/>
            <person name="Hansen M."/>
            <person name="Heiman D."/>
            <person name="Howarth C."/>
            <person name="Larimer J."/>
            <person name="Lui A."/>
            <person name="MacDonald P.J.P."/>
            <person name="McCowen C."/>
            <person name="Montmayeur A."/>
            <person name="Murphy C."/>
            <person name="Neiman D."/>
            <person name="Pearson M."/>
            <person name="Priest M."/>
            <person name="Roberts A."/>
            <person name="Saif S."/>
            <person name="Shea T."/>
            <person name="Sisk P."/>
            <person name="Stolte C."/>
            <person name="Sykes S."/>
            <person name="Wortman J."/>
            <person name="Nusbaum C."/>
            <person name="Birren B."/>
        </authorList>
    </citation>
    <scope>NUCLEOTIDE SEQUENCE [LARGE SCALE GENOMIC DNA]</scope>
    <source>
        <strain evidence="2">ATCC 50505</strain>
    </source>
</reference>
<dbReference type="AlphaFoldDB" id="L2GQA9"/>
<dbReference type="Proteomes" id="UP000011082">
    <property type="component" value="Unassembled WGS sequence"/>
</dbReference>
<dbReference type="RefSeq" id="XP_007603880.1">
    <property type="nucleotide sequence ID" value="XM_007603818.1"/>
</dbReference>
<evidence type="ECO:0000313" key="1">
    <source>
        <dbReference type="EMBL" id="ELA42675.1"/>
    </source>
</evidence>
<keyword evidence="2" id="KW-1185">Reference proteome</keyword>
<dbReference type="HOGENOM" id="CLU_1788327_0_0_1"/>
<dbReference type="VEuPathDB" id="MicrosporidiaDB:VICG_00427"/>
<dbReference type="InParanoid" id="L2GQA9"/>
<dbReference type="EMBL" id="JH370131">
    <property type="protein sequence ID" value="ELA42675.1"/>
    <property type="molecule type" value="Genomic_DNA"/>
</dbReference>